<name>A0A927B464_9BACT</name>
<dbReference type="EMBL" id="JACXAA010000007">
    <property type="protein sequence ID" value="MBD2755085.1"/>
    <property type="molecule type" value="Genomic_DNA"/>
</dbReference>
<keyword evidence="2" id="KW-0472">Membrane</keyword>
<evidence type="ECO:0000313" key="3">
    <source>
        <dbReference type="EMBL" id="MBD2755085.1"/>
    </source>
</evidence>
<evidence type="ECO:0000256" key="2">
    <source>
        <dbReference type="SAM" id="Phobius"/>
    </source>
</evidence>
<keyword evidence="2" id="KW-0812">Transmembrane</keyword>
<gene>
    <name evidence="3" type="ORF">IC230_19435</name>
</gene>
<dbReference type="RefSeq" id="WP_191040705.1">
    <property type="nucleotide sequence ID" value="NZ_JACXAA010000007.1"/>
</dbReference>
<evidence type="ECO:0000313" key="4">
    <source>
        <dbReference type="Proteomes" id="UP000653797"/>
    </source>
</evidence>
<feature type="compositionally biased region" description="Polar residues" evidence="1">
    <location>
        <begin position="87"/>
        <end position="97"/>
    </location>
</feature>
<dbReference type="AlphaFoldDB" id="A0A927B464"/>
<feature type="region of interest" description="Disordered" evidence="1">
    <location>
        <begin position="68"/>
        <end position="97"/>
    </location>
</feature>
<protein>
    <submittedName>
        <fullName evidence="3">Uncharacterized protein</fullName>
    </submittedName>
</protein>
<proteinExistence type="predicted"/>
<organism evidence="3 4">
    <name type="scientific">Spirosoma validum</name>
    <dbReference type="NCBI Taxonomy" id="2771355"/>
    <lineage>
        <taxon>Bacteria</taxon>
        <taxon>Pseudomonadati</taxon>
        <taxon>Bacteroidota</taxon>
        <taxon>Cytophagia</taxon>
        <taxon>Cytophagales</taxon>
        <taxon>Cytophagaceae</taxon>
        <taxon>Spirosoma</taxon>
    </lineage>
</organism>
<feature type="transmembrane region" description="Helical" evidence="2">
    <location>
        <begin position="35"/>
        <end position="61"/>
    </location>
</feature>
<keyword evidence="4" id="KW-1185">Reference proteome</keyword>
<sequence>MNAFIKSTLIPGIGDPVLPVAPRSLFEQTDLLTGAFLLLSFSCLLFGVAMLIAVLAARLVYWARHGRREKRKHMSPSWPGNGLDEVQATSRLQLKQE</sequence>
<reference evidence="3" key="1">
    <citation type="submission" date="2020-09" db="EMBL/GenBank/DDBJ databases">
        <authorList>
            <person name="Kim M.K."/>
        </authorList>
    </citation>
    <scope>NUCLEOTIDE SEQUENCE</scope>
    <source>
        <strain evidence="3">BT704</strain>
    </source>
</reference>
<comment type="caution">
    <text evidence="3">The sequence shown here is derived from an EMBL/GenBank/DDBJ whole genome shotgun (WGS) entry which is preliminary data.</text>
</comment>
<keyword evidence="2" id="KW-1133">Transmembrane helix</keyword>
<evidence type="ECO:0000256" key="1">
    <source>
        <dbReference type="SAM" id="MobiDB-lite"/>
    </source>
</evidence>
<dbReference type="Proteomes" id="UP000653797">
    <property type="component" value="Unassembled WGS sequence"/>
</dbReference>
<accession>A0A927B464</accession>